<feature type="active site" description="Proton donor" evidence="4">
    <location>
        <position position="400"/>
    </location>
</feature>
<dbReference type="EMBL" id="CP060139">
    <property type="protein sequence ID" value="QNR25644.1"/>
    <property type="molecule type" value="Genomic_DNA"/>
</dbReference>
<dbReference type="PANTHER" id="PTHR40079">
    <property type="entry name" value="MANNAN ENDO-1,4-BETA-MANNOSIDASE E-RELATED"/>
    <property type="match status" value="1"/>
</dbReference>
<evidence type="ECO:0000256" key="2">
    <source>
        <dbReference type="ARBA" id="ARBA00022801"/>
    </source>
</evidence>
<gene>
    <name evidence="7" type="ORF">H4K34_07325</name>
</gene>
<dbReference type="InterPro" id="IPR000805">
    <property type="entry name" value="Glyco_hydro_26"/>
</dbReference>
<keyword evidence="2 4" id="KW-0378">Hydrolase</keyword>
<accession>A0A7H0VIU6</accession>
<feature type="active site" description="Nucleophile" evidence="4">
    <location>
        <position position="504"/>
    </location>
</feature>
<keyword evidence="5" id="KW-1133">Transmembrane helix</keyword>
<dbReference type="RefSeq" id="WP_210760170.1">
    <property type="nucleotide sequence ID" value="NZ_CP060139.1"/>
</dbReference>
<dbReference type="Gene3D" id="3.20.20.80">
    <property type="entry name" value="Glycosidases"/>
    <property type="match status" value="2"/>
</dbReference>
<dbReference type="PANTHER" id="PTHR40079:SF4">
    <property type="entry name" value="GH26 DOMAIN-CONTAINING PROTEIN-RELATED"/>
    <property type="match status" value="1"/>
</dbReference>
<keyword evidence="8" id="KW-1185">Reference proteome</keyword>
<proteinExistence type="inferred from homology"/>
<name>A0A7H0VIU6_9FLAO</name>
<evidence type="ECO:0000256" key="3">
    <source>
        <dbReference type="ARBA" id="ARBA00023295"/>
    </source>
</evidence>
<keyword evidence="3 4" id="KW-0326">Glycosidase</keyword>
<keyword evidence="5" id="KW-0472">Membrane</keyword>
<dbReference type="PROSITE" id="PS51764">
    <property type="entry name" value="GH26"/>
    <property type="match status" value="1"/>
</dbReference>
<sequence>MSKAGRKLWRRFILLAIAFGLVIFSALFFWARVNYPSYAKDFYISHKWGERDQAVLLKTQIADYSQYELNPAFEHRYVQLNQSEDWQIPTALIEDLPTQASLIIDLECWGSKYWPVYRSAPLGAVSEGVYDQKIIQLADMLASLKQEVYLNFNPQMEVPGRFFPWQEYPSVYIDAYRHVQALIKSKAPSVKMLWSPAGYPGLEEYYPGSDYVDALSITLIAHSEIPLEVYPKMKLEDEVYRRLHRLRFFNHECLVLAGQYDDLSPELWQSQIAFQKANPQLYNRQYFEHLETKVAEDSLFHLGVYDPDRKLDDLAGINAEHLFINLATYKKEGFFEELEKVKQNGRELILTLETIEDRNFERDDQCLEKLLNGEYDPELEELLDSLQHFPRQIYLRFSQEMEIPIERYPWQSKDPKLYIDAYRYLMLRAEKAIPNILKVWGPAGDRGSLEWYPGSDQVDYISIAIYGLPDKNITDPTQQEQFAQIYRRKSWRMRQAPEPIFITEFGVKGPEDFQEQWLLKAAETIKSAEEIAGINYFNMHDVPKAWGDIAPPDWSVEAQTYRNFIKALDRP</sequence>
<dbReference type="AlphaFoldDB" id="A0A7H0VIU6"/>
<comment type="similarity">
    <text evidence="1 4">Belongs to the glycosyl hydrolase 26 family.</text>
</comment>
<dbReference type="InterPro" id="IPR017853">
    <property type="entry name" value="GH"/>
</dbReference>
<evidence type="ECO:0000256" key="5">
    <source>
        <dbReference type="SAM" id="Phobius"/>
    </source>
</evidence>
<feature type="domain" description="GH26" evidence="6">
    <location>
        <begin position="234"/>
        <end position="571"/>
    </location>
</feature>
<dbReference type="Proteomes" id="UP000516305">
    <property type="component" value="Chromosome"/>
</dbReference>
<reference evidence="7 8" key="1">
    <citation type="submission" date="2020-08" db="EMBL/GenBank/DDBJ databases">
        <title>Croceimicrobium hydrocarbonivorans gen. nov., sp. nov., a novel marine bacterium isolated from a bacterial consortium that degrades polyethylene terephthalate.</title>
        <authorList>
            <person name="Liu R."/>
        </authorList>
    </citation>
    <scope>NUCLEOTIDE SEQUENCE [LARGE SCALE GENOMIC DNA]</scope>
    <source>
        <strain evidence="7 8">A20-9</strain>
    </source>
</reference>
<evidence type="ECO:0000313" key="7">
    <source>
        <dbReference type="EMBL" id="QNR25644.1"/>
    </source>
</evidence>
<dbReference type="GO" id="GO:0016985">
    <property type="term" value="F:mannan endo-1,4-beta-mannosidase activity"/>
    <property type="evidence" value="ECO:0007669"/>
    <property type="project" value="InterPro"/>
</dbReference>
<dbReference type="InterPro" id="IPR022790">
    <property type="entry name" value="GH26_dom"/>
</dbReference>
<evidence type="ECO:0000313" key="8">
    <source>
        <dbReference type="Proteomes" id="UP000516305"/>
    </source>
</evidence>
<keyword evidence="5" id="KW-0812">Transmembrane</keyword>
<organism evidence="7 8">
    <name type="scientific">Croceimicrobium hydrocarbonivorans</name>
    <dbReference type="NCBI Taxonomy" id="2761580"/>
    <lineage>
        <taxon>Bacteria</taxon>
        <taxon>Pseudomonadati</taxon>
        <taxon>Bacteroidota</taxon>
        <taxon>Flavobacteriia</taxon>
        <taxon>Flavobacteriales</taxon>
        <taxon>Owenweeksiaceae</taxon>
        <taxon>Croceimicrobium</taxon>
    </lineage>
</organism>
<dbReference type="SUPFAM" id="SSF51445">
    <property type="entry name" value="(Trans)glycosidases"/>
    <property type="match status" value="2"/>
</dbReference>
<evidence type="ECO:0000256" key="1">
    <source>
        <dbReference type="ARBA" id="ARBA00007754"/>
    </source>
</evidence>
<protein>
    <recommendedName>
        <fullName evidence="6">GH26 domain-containing protein</fullName>
    </recommendedName>
</protein>
<evidence type="ECO:0000256" key="4">
    <source>
        <dbReference type="PROSITE-ProRule" id="PRU01100"/>
    </source>
</evidence>
<evidence type="ECO:0000259" key="6">
    <source>
        <dbReference type="PROSITE" id="PS51764"/>
    </source>
</evidence>
<feature type="transmembrane region" description="Helical" evidence="5">
    <location>
        <begin position="12"/>
        <end position="31"/>
    </location>
</feature>
<dbReference type="GO" id="GO:0006080">
    <property type="term" value="P:substituted mannan metabolic process"/>
    <property type="evidence" value="ECO:0007669"/>
    <property type="project" value="InterPro"/>
</dbReference>
<dbReference type="KEGG" id="chyd:H4K34_07325"/>